<dbReference type="RefSeq" id="WP_182848240.1">
    <property type="nucleotide sequence ID" value="NZ_BAAALP010000083.1"/>
</dbReference>
<comment type="caution">
    <text evidence="1">The sequence shown here is derived from an EMBL/GenBank/DDBJ whole genome shotgun (WGS) entry which is preliminary data.</text>
</comment>
<keyword evidence="2" id="KW-1185">Reference proteome</keyword>
<organism evidence="1 2">
    <name type="scientific">Actinomadura namibiensis</name>
    <dbReference type="NCBI Taxonomy" id="182080"/>
    <lineage>
        <taxon>Bacteria</taxon>
        <taxon>Bacillati</taxon>
        <taxon>Actinomycetota</taxon>
        <taxon>Actinomycetes</taxon>
        <taxon>Streptosporangiales</taxon>
        <taxon>Thermomonosporaceae</taxon>
        <taxon>Actinomadura</taxon>
    </lineage>
</organism>
<dbReference type="AlphaFoldDB" id="A0A7W3LXT6"/>
<reference evidence="1 2" key="1">
    <citation type="submission" date="2020-08" db="EMBL/GenBank/DDBJ databases">
        <title>Genomic Encyclopedia of Type Strains, Phase IV (KMG-IV): sequencing the most valuable type-strain genomes for metagenomic binning, comparative biology and taxonomic classification.</title>
        <authorList>
            <person name="Goeker M."/>
        </authorList>
    </citation>
    <scope>NUCLEOTIDE SEQUENCE [LARGE SCALE GENOMIC DNA]</scope>
    <source>
        <strain evidence="1 2">DSM 44197</strain>
    </source>
</reference>
<protein>
    <submittedName>
        <fullName evidence="1">Putative DCC family thiol-disulfide oxidoreductase YuxK</fullName>
    </submittedName>
</protein>
<dbReference type="InterPro" id="IPR007263">
    <property type="entry name" value="DCC1-like"/>
</dbReference>
<evidence type="ECO:0000313" key="1">
    <source>
        <dbReference type="EMBL" id="MBA8956314.1"/>
    </source>
</evidence>
<dbReference type="Proteomes" id="UP000572680">
    <property type="component" value="Unassembled WGS sequence"/>
</dbReference>
<dbReference type="Pfam" id="PF04134">
    <property type="entry name" value="DCC1-like"/>
    <property type="match status" value="1"/>
</dbReference>
<sequence length="143" mass="15553">MPPTTPTGTPADAPADDRPVLLYDGDCGFCTVSVRFLERHIPTQAEIVAYQFADLDALGTTAERADYEVLWIDRRGRVAGGAQAVARLLMDAGGVWWPLGAVVRVPPFRWLAHGVYRLVANNRSRLPGGTAACALPARQRPRD</sequence>
<dbReference type="GO" id="GO:0015035">
    <property type="term" value="F:protein-disulfide reductase activity"/>
    <property type="evidence" value="ECO:0007669"/>
    <property type="project" value="InterPro"/>
</dbReference>
<dbReference type="EMBL" id="JACJIA010000015">
    <property type="protein sequence ID" value="MBA8956314.1"/>
    <property type="molecule type" value="Genomic_DNA"/>
</dbReference>
<proteinExistence type="predicted"/>
<name>A0A7W3LXT6_ACTNM</name>
<accession>A0A7W3LXT6</accession>
<evidence type="ECO:0000313" key="2">
    <source>
        <dbReference type="Proteomes" id="UP000572680"/>
    </source>
</evidence>
<gene>
    <name evidence="1" type="ORF">HNR61_007996</name>
</gene>